<dbReference type="Proteomes" id="UP001642464">
    <property type="component" value="Unassembled WGS sequence"/>
</dbReference>
<evidence type="ECO:0000256" key="2">
    <source>
        <dbReference type="SAM" id="MobiDB-lite"/>
    </source>
</evidence>
<evidence type="ECO:0000313" key="3">
    <source>
        <dbReference type="EMBL" id="CAK8992625.1"/>
    </source>
</evidence>
<keyword evidence="1" id="KW-0175">Coiled coil</keyword>
<accession>A0ABP0HR59</accession>
<organism evidence="3 4">
    <name type="scientific">Durusdinium trenchii</name>
    <dbReference type="NCBI Taxonomy" id="1381693"/>
    <lineage>
        <taxon>Eukaryota</taxon>
        <taxon>Sar</taxon>
        <taxon>Alveolata</taxon>
        <taxon>Dinophyceae</taxon>
        <taxon>Suessiales</taxon>
        <taxon>Symbiodiniaceae</taxon>
        <taxon>Durusdinium</taxon>
    </lineage>
</organism>
<feature type="region of interest" description="Disordered" evidence="2">
    <location>
        <begin position="1133"/>
        <end position="1174"/>
    </location>
</feature>
<feature type="compositionally biased region" description="Polar residues" evidence="2">
    <location>
        <begin position="235"/>
        <end position="244"/>
    </location>
</feature>
<feature type="compositionally biased region" description="Low complexity" evidence="2">
    <location>
        <begin position="371"/>
        <end position="384"/>
    </location>
</feature>
<reference evidence="3 4" key="1">
    <citation type="submission" date="2024-02" db="EMBL/GenBank/DDBJ databases">
        <authorList>
            <person name="Chen Y."/>
            <person name="Shah S."/>
            <person name="Dougan E. K."/>
            <person name="Thang M."/>
            <person name="Chan C."/>
        </authorList>
    </citation>
    <scope>NUCLEOTIDE SEQUENCE [LARGE SCALE GENOMIC DNA]</scope>
</reference>
<feature type="compositionally biased region" description="Basic and acidic residues" evidence="2">
    <location>
        <begin position="1133"/>
        <end position="1159"/>
    </location>
</feature>
<protein>
    <submittedName>
        <fullName evidence="3">Teneurin-3</fullName>
    </submittedName>
</protein>
<keyword evidence="4" id="KW-1185">Reference proteome</keyword>
<feature type="compositionally biased region" description="Acidic residues" evidence="2">
    <location>
        <begin position="282"/>
        <end position="304"/>
    </location>
</feature>
<feature type="coiled-coil region" evidence="1">
    <location>
        <begin position="916"/>
        <end position="943"/>
    </location>
</feature>
<feature type="compositionally biased region" description="Low complexity" evidence="2">
    <location>
        <begin position="245"/>
        <end position="263"/>
    </location>
</feature>
<feature type="compositionally biased region" description="Low complexity" evidence="2">
    <location>
        <begin position="1162"/>
        <end position="1171"/>
    </location>
</feature>
<dbReference type="EMBL" id="CAXAMM010001587">
    <property type="protein sequence ID" value="CAK8992625.1"/>
    <property type="molecule type" value="Genomic_DNA"/>
</dbReference>
<evidence type="ECO:0000313" key="4">
    <source>
        <dbReference type="Proteomes" id="UP001642464"/>
    </source>
</evidence>
<evidence type="ECO:0000256" key="1">
    <source>
        <dbReference type="SAM" id="Coils"/>
    </source>
</evidence>
<dbReference type="CDD" id="cd00084">
    <property type="entry name" value="HMG-box_SF"/>
    <property type="match status" value="1"/>
</dbReference>
<feature type="non-terminal residue" evidence="3">
    <location>
        <position position="1"/>
    </location>
</feature>
<comment type="caution">
    <text evidence="3">The sequence shown here is derived from an EMBL/GenBank/DDBJ whole genome shotgun (WGS) entry which is preliminary data.</text>
</comment>
<proteinExistence type="predicted"/>
<feature type="region of interest" description="Disordered" evidence="2">
    <location>
        <begin position="235"/>
        <end position="309"/>
    </location>
</feature>
<gene>
    <name evidence="3" type="ORF">SCF082_LOCUS3169</name>
</gene>
<feature type="region of interest" description="Disordered" evidence="2">
    <location>
        <begin position="362"/>
        <end position="388"/>
    </location>
</feature>
<sequence>EKDANAGAWTRVPTWDGSPQTWRSFRKEMSWWLAGLDIQSTKKYNLAARWLLRQSGVVRQRGEEFDPRDLEFQKEIKMPNAETGDDEVVVEEDPLSGINKLLTALEEMTGRSSLDKRGELRNVFYLELKRKSGERISEFATRYRGLVAELKAEGVTIHDGELGWWFKQKLGLDPLRTQLLETALAGAEDYPTIEREVLRLFKDLHAADPLYRRSGDADQKAPLLSRFLNQQSGASRASSYAPSMTSSAARSLRSGSSTASSGRMTPSSTYRRPFQKQAMVSEVEEEIPATAEAGDDDGVEEEVEPPSLEEVLTTEAEVLAAELDAAASQGVDPETLQEIEESVEAAAEAFLTMKEARSKLQEVRKDRGYGKAASSSTSSPASKVSLKKQSDKHPCFDCGLPGHWAGDPECSKPGQQLGRKKKVAPKQVKVAEALNTEHEEITTPDHEVMMLRHESPVLTDAFLSTVQQFHEPKEVNALGLALDKRLVGALDSACNRTCTGADWLKGYLRGLETSAPSEVLDLVRREPERETFRFGNGGTQVSEERWRLPTMIGGTVVCFWTSVVPVSSLGLLLGRDFLEAIGAVMNFSRKALRCDLTDGTEIPLSQLAAGHYALHLLPERWPGLDPQRWRRLGLDGVLEVQFPFQQLIRRRLKTKGNLFKKTVTTNHDHFVTESSMQAGRLRALLPEMMGSEASTSGNKMVNLPHLRYLPLPYPSTGTPDRWLLQGQKQVADGHGCKKHLDLAYTMDRFVYKNLTECGHWRDRMGAVTSFCEDPVVMGMIHGKTAKGLRDKMKNAAMEEALKEAKEAEAAGNKEEMARALIGPRGGLPSLRGDLLKLAALLNVEIKAEDNVETIKVKLRPMVNLLKEKPAPPQSKAKSKAKAAPSKAHGWTVGYSAGLVTEPSPGMVSYQRLIDMRNRFQTTLDSMALEIQELKNQQKEAGNVDLTSLGRSRSASSMSQDPVVDQQMREDAAQSLENAYEDHLMAYYGTSALHLLTREDRQRATLIAQAWAQHESDRKRISQEPRKIRQILEAEYYQDMEHFMNDETFFQHIDLHPHSNDVHVNEAVTGKRSSPLLTEVYTTAQNVSKAMPADENQLDGEDLPPVKPQELWQMMAFSRKSSGLPLETVRERAKMLDDRSETGQKRPADVDIDQLRDQEQGHSSAAAASGSGAEHDTLLGERLTPAEIADELGRDDLHPLRKAYLLAEQDKRDPLEAMVPDHGTWHGKWTLPSRSEWQARQNLGLDWPTGDSTEAEVLAVQANRKEFRWKTMSETEKEAFKEAARQAWADYVKQSPKKKGAAEVSEGAVLPGEPMDTKAQLFQFILNLSNHVGWHEKDNVIVQVACPARSYRVPDARYGSTKYPFRSTFARFDLKDGRSVWRILEHREDLREVEKRQALLPFPASCLVSIFLSQATKNVWQLKKHAAS</sequence>
<name>A0ABP0HR59_9DINO</name>